<feature type="domain" description="PI3K/PI4K catalytic" evidence="6">
    <location>
        <begin position="1"/>
        <end position="169"/>
    </location>
</feature>
<accession>A0A3P8E499</accession>
<evidence type="ECO:0000256" key="4">
    <source>
        <dbReference type="ARBA" id="ARBA00023242"/>
    </source>
</evidence>
<keyword evidence="4" id="KW-0539">Nucleus</keyword>
<dbReference type="InterPro" id="IPR011009">
    <property type="entry name" value="Kinase-like_dom_sf"/>
</dbReference>
<dbReference type="GO" id="GO:0005634">
    <property type="term" value="C:nucleus"/>
    <property type="evidence" value="ECO:0007669"/>
    <property type="project" value="UniProtKB-SubCell"/>
</dbReference>
<name>A0A3P8E499_HELPZ</name>
<dbReference type="GO" id="GO:0004674">
    <property type="term" value="F:protein serine/threonine kinase activity"/>
    <property type="evidence" value="ECO:0007669"/>
    <property type="project" value="UniProtKB-KW"/>
</dbReference>
<protein>
    <submittedName>
        <fullName evidence="9">PI3K/PI4K domain-containing protein</fullName>
    </submittedName>
</protein>
<dbReference type="PROSITE" id="PS50290">
    <property type="entry name" value="PI3_4_KINASE_3"/>
    <property type="match status" value="1"/>
</dbReference>
<gene>
    <name evidence="7" type="ORF">HPBE_LOCUS15186</name>
</gene>
<dbReference type="InterPro" id="IPR000403">
    <property type="entry name" value="PI3/4_kinase_cat_dom"/>
</dbReference>
<dbReference type="OrthoDB" id="381190at2759"/>
<organism evidence="7">
    <name type="scientific">Heligmosomoides polygyrus</name>
    <name type="common">Parasitic roundworm</name>
    <dbReference type="NCBI Taxonomy" id="6339"/>
    <lineage>
        <taxon>Eukaryota</taxon>
        <taxon>Metazoa</taxon>
        <taxon>Ecdysozoa</taxon>
        <taxon>Nematoda</taxon>
        <taxon>Chromadorea</taxon>
        <taxon>Rhabditida</taxon>
        <taxon>Rhabditina</taxon>
        <taxon>Rhabditomorpha</taxon>
        <taxon>Strongyloidea</taxon>
        <taxon>Heligmosomidae</taxon>
        <taxon>Heligmosomoides</taxon>
    </lineage>
</organism>
<dbReference type="GO" id="GO:0005694">
    <property type="term" value="C:chromosome"/>
    <property type="evidence" value="ECO:0007669"/>
    <property type="project" value="TreeGrafter"/>
</dbReference>
<dbReference type="GO" id="GO:0000077">
    <property type="term" value="P:DNA damage checkpoint signaling"/>
    <property type="evidence" value="ECO:0007669"/>
    <property type="project" value="TreeGrafter"/>
</dbReference>
<dbReference type="EMBL" id="UZAH01028731">
    <property type="protein sequence ID" value="VDP02016.1"/>
    <property type="molecule type" value="Genomic_DNA"/>
</dbReference>
<dbReference type="GO" id="GO:0006281">
    <property type="term" value="P:DNA repair"/>
    <property type="evidence" value="ECO:0007669"/>
    <property type="project" value="TreeGrafter"/>
</dbReference>
<dbReference type="WBParaSite" id="HPBE_0001518701-mRNA-1">
    <property type="protein sequence ID" value="HPBE_0001518701-mRNA-1"/>
    <property type="gene ID" value="HPBE_0001518701"/>
</dbReference>
<dbReference type="AlphaFoldDB" id="A0A3P8E499"/>
<keyword evidence="3" id="KW-0227">DNA damage</keyword>
<dbReference type="PANTHER" id="PTHR11139:SF69">
    <property type="entry name" value="SERINE_THREONINE-PROTEIN KINASE ATR"/>
    <property type="match status" value="1"/>
</dbReference>
<sequence>MKSVLKSLLRPKRIALRGGDGRRYLIMCKPNDELRKDARFMDVNRMMNSLMRQNADARRRQLSVRTFSVIPLQFALAGHPHTWTENWQVYVIINHLCSDAVIPEKHRTEWEEYDEKEKRKKMTRKKRTKNRMNKDKRNKNVRMEKKRRREGVRDVEEDVEKEKRKKKTK</sequence>
<evidence type="ECO:0000256" key="5">
    <source>
        <dbReference type="SAM" id="MobiDB-lite"/>
    </source>
</evidence>
<dbReference type="Gene3D" id="3.30.1010.10">
    <property type="entry name" value="Phosphatidylinositol 3-kinase Catalytic Subunit, Chain A, domain 4"/>
    <property type="match status" value="1"/>
</dbReference>
<evidence type="ECO:0000313" key="7">
    <source>
        <dbReference type="EMBL" id="VDP02016.1"/>
    </source>
</evidence>
<evidence type="ECO:0000259" key="6">
    <source>
        <dbReference type="PROSITE" id="PS50290"/>
    </source>
</evidence>
<evidence type="ECO:0000256" key="2">
    <source>
        <dbReference type="ARBA" id="ARBA00022527"/>
    </source>
</evidence>
<evidence type="ECO:0000313" key="8">
    <source>
        <dbReference type="Proteomes" id="UP000050761"/>
    </source>
</evidence>
<keyword evidence="2" id="KW-0808">Transferase</keyword>
<evidence type="ECO:0000256" key="3">
    <source>
        <dbReference type="ARBA" id="ARBA00022763"/>
    </source>
</evidence>
<dbReference type="SUPFAM" id="SSF56112">
    <property type="entry name" value="Protein kinase-like (PK-like)"/>
    <property type="match status" value="1"/>
</dbReference>
<feature type="compositionally biased region" description="Basic residues" evidence="5">
    <location>
        <begin position="118"/>
        <end position="150"/>
    </location>
</feature>
<dbReference type="PANTHER" id="PTHR11139">
    <property type="entry name" value="ATAXIA TELANGIECTASIA MUTATED ATM -RELATED"/>
    <property type="match status" value="1"/>
</dbReference>
<proteinExistence type="predicted"/>
<reference evidence="7 8" key="1">
    <citation type="submission" date="2018-11" db="EMBL/GenBank/DDBJ databases">
        <authorList>
            <consortium name="Pathogen Informatics"/>
        </authorList>
    </citation>
    <scope>NUCLEOTIDE SEQUENCE [LARGE SCALE GENOMIC DNA]</scope>
</reference>
<reference evidence="9" key="2">
    <citation type="submission" date="2019-09" db="UniProtKB">
        <authorList>
            <consortium name="WormBaseParasite"/>
        </authorList>
    </citation>
    <scope>IDENTIFICATION</scope>
</reference>
<evidence type="ECO:0000313" key="9">
    <source>
        <dbReference type="WBParaSite" id="HPBE_0001518701-mRNA-1"/>
    </source>
</evidence>
<keyword evidence="2" id="KW-0723">Serine/threonine-protein kinase</keyword>
<keyword evidence="2" id="KW-0418">Kinase</keyword>
<dbReference type="Pfam" id="PF00454">
    <property type="entry name" value="PI3_PI4_kinase"/>
    <property type="match status" value="1"/>
</dbReference>
<dbReference type="Proteomes" id="UP000050761">
    <property type="component" value="Unassembled WGS sequence"/>
</dbReference>
<dbReference type="GO" id="GO:0000723">
    <property type="term" value="P:telomere maintenance"/>
    <property type="evidence" value="ECO:0007669"/>
    <property type="project" value="TreeGrafter"/>
</dbReference>
<comment type="subcellular location">
    <subcellularLocation>
        <location evidence="1">Nucleus</location>
    </subcellularLocation>
</comment>
<dbReference type="InterPro" id="IPR050517">
    <property type="entry name" value="DDR_Repair_Kinase"/>
</dbReference>
<evidence type="ECO:0000256" key="1">
    <source>
        <dbReference type="ARBA" id="ARBA00004123"/>
    </source>
</evidence>
<keyword evidence="8" id="KW-1185">Reference proteome</keyword>
<feature type="region of interest" description="Disordered" evidence="5">
    <location>
        <begin position="110"/>
        <end position="169"/>
    </location>
</feature>